<accession>A0ABY2CSQ4</accession>
<keyword evidence="2" id="KW-1185">Reference proteome</keyword>
<dbReference type="EMBL" id="SMCN01000001">
    <property type="protein sequence ID" value="TCV88454.1"/>
    <property type="molecule type" value="Genomic_DNA"/>
</dbReference>
<protein>
    <submittedName>
        <fullName evidence="1">Uncharacterized protein</fullName>
    </submittedName>
</protein>
<organism evidence="1 2">
    <name type="scientific">Methylomonas methanica</name>
    <dbReference type="NCBI Taxonomy" id="421"/>
    <lineage>
        <taxon>Bacteria</taxon>
        <taxon>Pseudomonadati</taxon>
        <taxon>Pseudomonadota</taxon>
        <taxon>Gammaproteobacteria</taxon>
        <taxon>Methylococcales</taxon>
        <taxon>Methylococcaceae</taxon>
        <taxon>Methylomonas</taxon>
    </lineage>
</organism>
<reference evidence="1 2" key="1">
    <citation type="submission" date="2019-03" db="EMBL/GenBank/DDBJ databases">
        <title>Systems level insights into methane cycling in arid and semi-arid ecosystems.</title>
        <authorList>
            <person name="Kalyuzhnaya M."/>
        </authorList>
    </citation>
    <scope>NUCLEOTIDE SEQUENCE [LARGE SCALE GENOMIC DNA]</scope>
    <source>
        <strain evidence="1 2">S-1</strain>
    </source>
</reference>
<dbReference type="Proteomes" id="UP000295649">
    <property type="component" value="Unassembled WGS sequence"/>
</dbReference>
<name>A0ABY2CSQ4_METMH</name>
<proteinExistence type="predicted"/>
<comment type="caution">
    <text evidence="1">The sequence shown here is derived from an EMBL/GenBank/DDBJ whole genome shotgun (WGS) entry which is preliminary data.</text>
</comment>
<evidence type="ECO:0000313" key="2">
    <source>
        <dbReference type="Proteomes" id="UP000295649"/>
    </source>
</evidence>
<evidence type="ECO:0000313" key="1">
    <source>
        <dbReference type="EMBL" id="TCV88454.1"/>
    </source>
</evidence>
<gene>
    <name evidence="1" type="ORF">EDE11_101244</name>
</gene>
<sequence length="74" mass="8653">MQPSLGAVSQVTENLHPFKNYFLEEIVLTLLCFIKQSIRVANDEYPTNYDFYKTFDAVYITLGISTKRRSRNEN</sequence>